<evidence type="ECO:0000313" key="2">
    <source>
        <dbReference type="EMBL" id="KAK7040836.1"/>
    </source>
</evidence>
<dbReference type="EMBL" id="JAYKXP010000035">
    <property type="protein sequence ID" value="KAK7040836.1"/>
    <property type="molecule type" value="Genomic_DNA"/>
</dbReference>
<dbReference type="AlphaFoldDB" id="A0AAW0CP62"/>
<accession>A0AAW0CP62</accession>
<sequence>MPLTKSTPMTDIRGVRTENEADNTTTNYASVFKGSDACAFRSPAGIWTTSNILLCHMVALYSDAKCLDQLEGSGRAVFHTTNGTKDKAVIGSKTNNMSVIGGKPFHFISIIVSYTFPVADSSDNVTRGSNMIPEIPRLDSSEFKTDNFGNGSTTKNHTGHQGAFVEGEPGGTYNFETANIGSENITYNDVDLPAESASTWSLSLQSLAQYFREFSDWSTKKKDGTVHRYYTSNKGGNNYIKNGD</sequence>
<comment type="caution">
    <text evidence="2">The sequence shown here is derived from an EMBL/GenBank/DDBJ whole genome shotgun (WGS) entry which is preliminary data.</text>
</comment>
<evidence type="ECO:0000313" key="3">
    <source>
        <dbReference type="Proteomes" id="UP001383192"/>
    </source>
</evidence>
<proteinExistence type="predicted"/>
<protein>
    <submittedName>
        <fullName evidence="2">Uncharacterized protein</fullName>
    </submittedName>
</protein>
<reference evidence="2 3" key="1">
    <citation type="submission" date="2024-01" db="EMBL/GenBank/DDBJ databases">
        <title>A draft genome for a cacao thread blight-causing isolate of Paramarasmius palmivorus.</title>
        <authorList>
            <person name="Baruah I.K."/>
            <person name="Bukari Y."/>
            <person name="Amoako-Attah I."/>
            <person name="Meinhardt L.W."/>
            <person name="Bailey B.A."/>
            <person name="Cohen S.P."/>
        </authorList>
    </citation>
    <scope>NUCLEOTIDE SEQUENCE [LARGE SCALE GENOMIC DNA]</scope>
    <source>
        <strain evidence="2 3">GH-12</strain>
    </source>
</reference>
<organism evidence="2 3">
    <name type="scientific">Paramarasmius palmivorus</name>
    <dbReference type="NCBI Taxonomy" id="297713"/>
    <lineage>
        <taxon>Eukaryota</taxon>
        <taxon>Fungi</taxon>
        <taxon>Dikarya</taxon>
        <taxon>Basidiomycota</taxon>
        <taxon>Agaricomycotina</taxon>
        <taxon>Agaricomycetes</taxon>
        <taxon>Agaricomycetidae</taxon>
        <taxon>Agaricales</taxon>
        <taxon>Marasmiineae</taxon>
        <taxon>Marasmiaceae</taxon>
        <taxon>Paramarasmius</taxon>
    </lineage>
</organism>
<evidence type="ECO:0000256" key="1">
    <source>
        <dbReference type="SAM" id="MobiDB-lite"/>
    </source>
</evidence>
<gene>
    <name evidence="2" type="ORF">VNI00_009432</name>
</gene>
<keyword evidence="3" id="KW-1185">Reference proteome</keyword>
<dbReference type="Proteomes" id="UP001383192">
    <property type="component" value="Unassembled WGS sequence"/>
</dbReference>
<name>A0AAW0CP62_9AGAR</name>
<feature type="region of interest" description="Disordered" evidence="1">
    <location>
        <begin position="1"/>
        <end position="20"/>
    </location>
</feature>